<sequence length="212" mass="24111">MIIRSIIMDNTTRFIPKPFEVYRHFKGHFYQILNIATHSETGEELVIYQALYGDFGIYARPLSMFLSRVDHEKYPQVKERYRFTKVALVNTQAQGTVLRTATAEASPQASTVLGGALASSKAESANTSNTYADDDSKKRAETLFMEFLDEDDFNRKRNILKAISGIATNSMINNMAASLDLVVTGESRDRDIKMIDDYIRARIHFDGVRHRD</sequence>
<feature type="domain" description="DUF1653" evidence="1">
    <location>
        <begin position="21"/>
        <end position="84"/>
    </location>
</feature>
<evidence type="ECO:0000313" key="2">
    <source>
        <dbReference type="EMBL" id="MBK5896956.1"/>
    </source>
</evidence>
<evidence type="ECO:0000313" key="3">
    <source>
        <dbReference type="Proteomes" id="UP000604730"/>
    </source>
</evidence>
<dbReference type="Pfam" id="PF07866">
    <property type="entry name" value="DUF1653"/>
    <property type="match status" value="1"/>
</dbReference>
<accession>A0ABS1IYI2</accession>
<dbReference type="Gene3D" id="2.30.30.320">
    <property type="entry name" value="DUF1653-like domain"/>
    <property type="match status" value="1"/>
</dbReference>
<reference evidence="2 3" key="1">
    <citation type="submission" date="2021-01" db="EMBL/GenBank/DDBJ databases">
        <title>Isolation and description of Catonella massiliensis sp. nov., a novel Catonella species, isolated from a stable periodontitis subject.</title>
        <authorList>
            <person name="Antezack A."/>
            <person name="Boxberger M."/>
            <person name="La Scola B."/>
            <person name="Monnet-Corti V."/>
        </authorList>
    </citation>
    <scope>NUCLEOTIDE SEQUENCE [LARGE SCALE GENOMIC DNA]</scope>
    <source>
        <strain evidence="2 3">Marseille-Q4567</strain>
    </source>
</reference>
<comment type="caution">
    <text evidence="2">The sequence shown here is derived from an EMBL/GenBank/DDBJ whole genome shotgun (WGS) entry which is preliminary data.</text>
</comment>
<gene>
    <name evidence="2" type="ORF">JJN12_04040</name>
</gene>
<dbReference type="EMBL" id="JAEPRJ010000001">
    <property type="protein sequence ID" value="MBK5896956.1"/>
    <property type="molecule type" value="Genomic_DNA"/>
</dbReference>
<organism evidence="2 3">
    <name type="scientific">Catonella massiliensis</name>
    <dbReference type="NCBI Taxonomy" id="2799636"/>
    <lineage>
        <taxon>Bacteria</taxon>
        <taxon>Bacillati</taxon>
        <taxon>Bacillota</taxon>
        <taxon>Clostridia</taxon>
        <taxon>Lachnospirales</taxon>
        <taxon>Lachnospiraceae</taxon>
        <taxon>Catonella</taxon>
    </lineage>
</organism>
<proteinExistence type="predicted"/>
<name>A0ABS1IYI2_9FIRM</name>
<protein>
    <submittedName>
        <fullName evidence="2">DUF1653 domain-containing protein</fullName>
    </submittedName>
</protein>
<keyword evidence="3" id="KW-1185">Reference proteome</keyword>
<evidence type="ECO:0000259" key="1">
    <source>
        <dbReference type="Pfam" id="PF07866"/>
    </source>
</evidence>
<dbReference type="InterPro" id="IPR037135">
    <property type="entry name" value="DUF1653-like_dom_sf"/>
</dbReference>
<dbReference type="InterPro" id="IPR023387">
    <property type="entry name" value="DUF1653-like_dom"/>
</dbReference>
<dbReference type="Proteomes" id="UP000604730">
    <property type="component" value="Unassembled WGS sequence"/>
</dbReference>